<keyword evidence="2" id="KW-1133">Transmembrane helix</keyword>
<feature type="transmembrane region" description="Helical" evidence="2">
    <location>
        <begin position="1589"/>
        <end position="1610"/>
    </location>
</feature>
<dbReference type="PANTHER" id="PTHR22754">
    <property type="entry name" value="DISCO-INTERACTING PROTEIN 2 DIP2 -RELATED"/>
    <property type="match status" value="1"/>
</dbReference>
<dbReference type="PANTHER" id="PTHR22754:SF32">
    <property type="entry name" value="DISCO-INTERACTING PROTEIN 2"/>
    <property type="match status" value="1"/>
</dbReference>
<dbReference type="Gene3D" id="3.40.50.12780">
    <property type="entry name" value="N-terminal domain of ligase-like"/>
    <property type="match status" value="1"/>
</dbReference>
<dbReference type="Gene3D" id="3.30.300.30">
    <property type="match status" value="1"/>
</dbReference>
<evidence type="ECO:0000313" key="5">
    <source>
        <dbReference type="Proteomes" id="UP001153069"/>
    </source>
</evidence>
<dbReference type="InterPro" id="IPR036188">
    <property type="entry name" value="FAD/NAD-bd_sf"/>
</dbReference>
<dbReference type="InterPro" id="IPR042099">
    <property type="entry name" value="ANL_N_sf"/>
</dbReference>
<dbReference type="Pfam" id="PF00501">
    <property type="entry name" value="AMP-binding"/>
    <property type="match status" value="1"/>
</dbReference>
<keyword evidence="2" id="KW-0812">Transmembrane</keyword>
<evidence type="ECO:0000313" key="4">
    <source>
        <dbReference type="EMBL" id="CAB9508019.1"/>
    </source>
</evidence>
<dbReference type="InterPro" id="IPR000873">
    <property type="entry name" value="AMP-dep_synth/lig_dom"/>
</dbReference>
<dbReference type="InterPro" id="IPR011004">
    <property type="entry name" value="Trimer_LpxA-like_sf"/>
</dbReference>
<feature type="domain" description="AMP-dependent synthetase/ligase" evidence="3">
    <location>
        <begin position="13"/>
        <end position="338"/>
    </location>
</feature>
<dbReference type="EMBL" id="CAICTM010000328">
    <property type="protein sequence ID" value="CAB9508019.1"/>
    <property type="molecule type" value="Genomic_DNA"/>
</dbReference>
<feature type="transmembrane region" description="Helical" evidence="2">
    <location>
        <begin position="1616"/>
        <end position="1636"/>
    </location>
</feature>
<protein>
    <submittedName>
        <fullName evidence="4">D-alanine--D-alanyl carrier protein ligase</fullName>
    </submittedName>
</protein>
<dbReference type="OrthoDB" id="199633at2759"/>
<dbReference type="Proteomes" id="UP001153069">
    <property type="component" value="Unassembled WGS sequence"/>
</dbReference>
<dbReference type="Gene3D" id="2.160.10.10">
    <property type="entry name" value="Hexapeptide repeat proteins"/>
    <property type="match status" value="1"/>
</dbReference>
<reference evidence="4" key="1">
    <citation type="submission" date="2020-06" db="EMBL/GenBank/DDBJ databases">
        <authorList>
            <consortium name="Plant Systems Biology data submission"/>
        </authorList>
    </citation>
    <scope>NUCLEOTIDE SEQUENCE</scope>
    <source>
        <strain evidence="4">D6</strain>
    </source>
</reference>
<dbReference type="InterPro" id="IPR045851">
    <property type="entry name" value="AMP-bd_C_sf"/>
</dbReference>
<evidence type="ECO:0000256" key="1">
    <source>
        <dbReference type="SAM" id="MobiDB-lite"/>
    </source>
</evidence>
<proteinExistence type="predicted"/>
<dbReference type="SUPFAM" id="SSF51161">
    <property type="entry name" value="Trimeric LpxA-like enzymes"/>
    <property type="match status" value="1"/>
</dbReference>
<evidence type="ECO:0000256" key="2">
    <source>
        <dbReference type="SAM" id="Phobius"/>
    </source>
</evidence>
<dbReference type="SUPFAM" id="SSF51905">
    <property type="entry name" value="FAD/NAD(P)-binding domain"/>
    <property type="match status" value="1"/>
</dbReference>
<feature type="region of interest" description="Disordered" evidence="1">
    <location>
        <begin position="1008"/>
        <end position="1029"/>
    </location>
</feature>
<keyword evidence="4" id="KW-0436">Ligase</keyword>
<dbReference type="GO" id="GO:0016874">
    <property type="term" value="F:ligase activity"/>
    <property type="evidence" value="ECO:0007669"/>
    <property type="project" value="UniProtKB-KW"/>
</dbReference>
<feature type="transmembrane region" description="Helical" evidence="2">
    <location>
        <begin position="1128"/>
        <end position="1153"/>
    </location>
</feature>
<sequence length="1810" mass="201023">MFFSTILEALNYHASETPEKILFTWVDIKCKEQNKMTFRQLEDESNAVAARLLKLGCSKGDRVMVAYPFGLEFLAGMFGAMKIGVIPCSIYPPNPNQLKTEMPKFRGFAEDAGAKYALTSTAFATAMTAVSVLYKTGVKWIGTDNLQVKKRNANKQKAYETYVGAPEDICFIQYTSGSTGRPKGVMIGHHNLVENIRGISCMSDTDVLSSTVAALWVPQYHDMGLVAGFMSTVYGGIHLVMASPLDFVSNPLLWSDMVETYKATLTCAPNFAYALLLKRLQQANRTADWSCVKRAMFGGEPSQSHIVEAVSKTLNINQQHIYNIYGMAESVVFLTGGPANAEAEGLVSCAGYYGQSELTTATFANALPSYDGTWLDTGDLGKIVDGQLYVTGRVKDVIIINGKNYYPTDLELSIDDLFGDVIRPGRTTAFQYGDDSIGITVEGRKQFDELENKDLAVHIANHASQVHGLLAVKVVVLKLGVTPKTTSGKLKRSEIRKTTIASDWKESSVLLQFQREETIVPLLKTKRASFLENSFSNQGIPSSEFYLSKGTQREIKRRSMTLLDLKSMRTMMDSIEDPSHFEEYDEKPLHVAVVGAGAAGLIAALRLAQRNIKVTLLECNEQIGGHARHVEVFGHERNPAFGVFIAGESPNLMALAEELGVAPIPLGESRQARGLVSQKSQPIPEVPLSEISRFIAEMQRIHKAGSGQNETIGEFLDQNGYDQHFIVYFYVGRIVSFFAGQSIQDYLNIPLELVAWFVIIGFAKNRAFLRMSNREYMEAFWVQLQSLSVEIKTNVTTKVLGRADSGVTLSTSCCGKEDVLLVDKLVLAVPPNAAAHVLENSMSPQENVLTEFDCPLETVVMHTDSNWIDSKKPCVLFANILDWGKSSLPAASDTIPLTTSFPSDTDGKTPIYVTHAYNTYEELEFDSPVETMSFTHTRITCKAIELRNSLLQHQGNDSTYFAGGWTRGTMLHEDAIVSGILASNSVLQDVGMKPHPVLERETIVPSNRLSESGGADHGQSDIQAPNKDGLSSRYSDIIMSVFGSEVDSSKTWTENGLTSLKSAEFRNKVEEELLVVLPSNFEQLYPTPEALSVFLASSEGKGFPIDQVCAHADFLFNTSRSKLSNLQLCILQTLGFILILLLPLMSLVPSYFLVSWIMDNCGSGKVGECNGPLVWTLLPMAFPLFILSFSSFVVFLKYAIVGKYRHQQFEILSWDYLRWWFMDRLIEVWESIVGQFFVETKYIWIFYWLLGADLAWSSKIESYIRECDLVKVGENATIGYPIKCRKFSHSEESSPTITFRPIVVGSSSNVSGMISPGANIGDGSKVEKLSVVEEGAQVPEAVLARGNPAYNAGTTSHQESSSFEESMFDFFKVAWISIEAYHFFSLSYLVHITLNQILPSWRYEVILHWILLFPASSFLALLTSLILKWTLIGRRDPSDQYEASLYHRATNWACDFHFRVASWTLTPFFGQSRLWNIILFLHGLDVDMDSILNNPYIIFFPSKVDFVKIRKSFVGTITLDMTTPADSKIELNTNSSVGYGVNVHAGVKVMRSTIPPRSNVSDSVYDLNHSGKAWKPSSSVLLLPEETQLLLNVAIFVSLIPAFEIGIAALMSSSTAITMFGLTGAISLQLFVWILLTRAVESLMLRLPHSVQQDVFGIYINNVWMFGVGNWLVILLCGTPMFAYYARFMRADVDGDLWYFGNSLYEYGKLHFQGCVIIDSAHVSGHYIDGNGLALADTYVSGLLHPGCYASAGSVVTGKENGPWKVFLRSDLGKQDLKRGLKEKHQDSMDNLIDSPQDDLMDELPNEIEV</sequence>
<comment type="caution">
    <text evidence="4">The sequence shown here is derived from an EMBL/GenBank/DDBJ whole genome shotgun (WGS) entry which is preliminary data.</text>
</comment>
<feature type="transmembrane region" description="Helical" evidence="2">
    <location>
        <begin position="1173"/>
        <end position="1196"/>
    </location>
</feature>
<feature type="transmembrane region" description="Helical" evidence="2">
    <location>
        <begin position="749"/>
        <end position="769"/>
    </location>
</feature>
<dbReference type="InterPro" id="IPR020845">
    <property type="entry name" value="AMP-binding_CS"/>
</dbReference>
<feature type="transmembrane region" description="Helical" evidence="2">
    <location>
        <begin position="1406"/>
        <end position="1427"/>
    </location>
</feature>
<dbReference type="SUPFAM" id="SSF56801">
    <property type="entry name" value="Acetyl-CoA synthetase-like"/>
    <property type="match status" value="1"/>
</dbReference>
<dbReference type="Gene3D" id="3.50.50.60">
    <property type="entry name" value="FAD/NAD(P)-binding domain"/>
    <property type="match status" value="1"/>
</dbReference>
<feature type="transmembrane region" description="Helical" evidence="2">
    <location>
        <begin position="1373"/>
        <end position="1394"/>
    </location>
</feature>
<dbReference type="Pfam" id="PF13450">
    <property type="entry name" value="NAD_binding_8"/>
    <property type="match status" value="1"/>
</dbReference>
<keyword evidence="2" id="KW-0472">Membrane</keyword>
<organism evidence="4 5">
    <name type="scientific">Seminavis robusta</name>
    <dbReference type="NCBI Taxonomy" id="568900"/>
    <lineage>
        <taxon>Eukaryota</taxon>
        <taxon>Sar</taxon>
        <taxon>Stramenopiles</taxon>
        <taxon>Ochrophyta</taxon>
        <taxon>Bacillariophyta</taxon>
        <taxon>Bacillariophyceae</taxon>
        <taxon>Bacillariophycidae</taxon>
        <taxon>Naviculales</taxon>
        <taxon>Naviculaceae</taxon>
        <taxon>Seminavis</taxon>
    </lineage>
</organism>
<feature type="transmembrane region" description="Helical" evidence="2">
    <location>
        <begin position="1656"/>
        <end position="1685"/>
    </location>
</feature>
<keyword evidence="5" id="KW-1185">Reference proteome</keyword>
<dbReference type="PROSITE" id="PS00455">
    <property type="entry name" value="AMP_BINDING"/>
    <property type="match status" value="1"/>
</dbReference>
<gene>
    <name evidence="4" type="ORF">SEMRO_329_G118830.1</name>
</gene>
<name>A0A9N8DVR6_9STRA</name>
<evidence type="ECO:0000259" key="3">
    <source>
        <dbReference type="Pfam" id="PF00501"/>
    </source>
</evidence>
<accession>A0A9N8DVR6</accession>